<feature type="domain" description="PB1" evidence="1">
    <location>
        <begin position="14"/>
        <end position="98"/>
    </location>
</feature>
<proteinExistence type="predicted"/>
<protein>
    <submittedName>
        <fullName evidence="2">CSON014603 protein</fullName>
    </submittedName>
</protein>
<dbReference type="InterPro" id="IPR000270">
    <property type="entry name" value="PB1_dom"/>
</dbReference>
<dbReference type="FunFam" id="3.10.20.90:FF:000071">
    <property type="entry name" value="Protein kinase C"/>
    <property type="match status" value="1"/>
</dbReference>
<evidence type="ECO:0000259" key="1">
    <source>
        <dbReference type="PROSITE" id="PS51745"/>
    </source>
</evidence>
<sequence>MPTQNIQDETMVQEIKVKTVYSGEVMIHYIEDGITYEDLCKEIRGICRFSPDFKDYTIKWVDEENDPCTISSQMELDEAIRLYEVNRDSELVIHGEYFYFK</sequence>
<dbReference type="SUPFAM" id="SSF54277">
    <property type="entry name" value="CAD &amp; PB1 domains"/>
    <property type="match status" value="1"/>
</dbReference>
<dbReference type="EMBL" id="UFQT01000836">
    <property type="protein sequence ID" value="SSX27522.1"/>
    <property type="molecule type" value="Genomic_DNA"/>
</dbReference>
<dbReference type="OMA" id="GGGHEIK"/>
<name>A0A336MB00_CULSO</name>
<organism evidence="2">
    <name type="scientific">Culicoides sonorensis</name>
    <name type="common">Biting midge</name>
    <dbReference type="NCBI Taxonomy" id="179676"/>
    <lineage>
        <taxon>Eukaryota</taxon>
        <taxon>Metazoa</taxon>
        <taxon>Ecdysozoa</taxon>
        <taxon>Arthropoda</taxon>
        <taxon>Hexapoda</taxon>
        <taxon>Insecta</taxon>
        <taxon>Pterygota</taxon>
        <taxon>Neoptera</taxon>
        <taxon>Endopterygota</taxon>
        <taxon>Diptera</taxon>
        <taxon>Nematocera</taxon>
        <taxon>Chironomoidea</taxon>
        <taxon>Ceratopogonidae</taxon>
        <taxon>Ceratopogoninae</taxon>
        <taxon>Culicoides</taxon>
        <taxon>Monoculicoides</taxon>
    </lineage>
</organism>
<accession>A0A336MB00</accession>
<reference evidence="2" key="1">
    <citation type="submission" date="2018-07" db="EMBL/GenBank/DDBJ databases">
        <authorList>
            <person name="Quirk P.G."/>
            <person name="Krulwich T.A."/>
        </authorList>
    </citation>
    <scope>NUCLEOTIDE SEQUENCE</scope>
</reference>
<dbReference type="AlphaFoldDB" id="A0A336MB00"/>
<dbReference type="Pfam" id="PF00564">
    <property type="entry name" value="PB1"/>
    <property type="match status" value="1"/>
</dbReference>
<gene>
    <name evidence="2" type="primary">CSON014603</name>
</gene>
<dbReference type="VEuPathDB" id="VectorBase:CSON014603"/>
<dbReference type="Gene3D" id="3.10.20.90">
    <property type="entry name" value="Phosphatidylinositol 3-kinase Catalytic Subunit, Chain A, domain 1"/>
    <property type="match status" value="1"/>
</dbReference>
<dbReference type="PROSITE" id="PS51745">
    <property type="entry name" value="PB1"/>
    <property type="match status" value="1"/>
</dbReference>
<evidence type="ECO:0000313" key="2">
    <source>
        <dbReference type="EMBL" id="SSX27522.1"/>
    </source>
</evidence>
<dbReference type="InterPro" id="IPR053793">
    <property type="entry name" value="PB1-like"/>
</dbReference>
<dbReference type="SMART" id="SM00666">
    <property type="entry name" value="PB1"/>
    <property type="match status" value="1"/>
</dbReference>